<evidence type="ECO:0000256" key="2">
    <source>
        <dbReference type="ARBA" id="ARBA00022630"/>
    </source>
</evidence>
<evidence type="ECO:0000313" key="7">
    <source>
        <dbReference type="EMBL" id="VVE28657.1"/>
    </source>
</evidence>
<evidence type="ECO:0000313" key="8">
    <source>
        <dbReference type="Proteomes" id="UP000333828"/>
    </source>
</evidence>
<reference evidence="7 8" key="1">
    <citation type="submission" date="2019-08" db="EMBL/GenBank/DDBJ databases">
        <authorList>
            <person name="Peeters C."/>
        </authorList>
    </citation>
    <scope>NUCLEOTIDE SEQUENCE [LARGE SCALE GENOMIC DNA]</scope>
    <source>
        <strain evidence="7 8">LMG 31115</strain>
    </source>
</reference>
<keyword evidence="8" id="KW-1185">Reference proteome</keyword>
<evidence type="ECO:0000259" key="6">
    <source>
        <dbReference type="Pfam" id="PF22780"/>
    </source>
</evidence>
<gene>
    <name evidence="7" type="ORF">PIN31115_03510</name>
</gene>
<evidence type="ECO:0000256" key="3">
    <source>
        <dbReference type="ARBA" id="ARBA00022827"/>
    </source>
</evidence>
<sequence length="466" mass="49264">MTVPADPTTRPDSQTASGPQPADAVPAAPAAAAAGTVDVAVIGAGPAGLMAAEVLSAAGFRVDVYDAMPSVGRKFLMAGKGGMNLTHGEPAEPFVTRYGKRADAVGQWLRRFSADDVRTWAHRLGIDTFVGTSGRVFPVDMKAAPLLRAWLARLRAAGVRLHVRHRWLGWQPDNVPNVPNVPDSTAKASQRLRFATPEGEGHVTANAVVLALGGASWPQLGSDAAWVPWLRDRNVDVAPLLPANTGFEADWTPHMRSKFAGEPVKSVTMTLPDGTTRQGEFVISEHGVEGSLIYALSAPIRDAILNNHGTDGTRGTQVFLDLLPDWTPQRVADEVAHPRGSRSMASHLQSRLGIAGVKAGLLRECLPRETFSDPAALAAGIKRLPLTLLRPRPIAEVISSAGGVRLEALDEHLMVRALPGVFCAGEMLDWEAPTGGYLLTACFASACVAGDGAAAYLQSLKTPPAP</sequence>
<keyword evidence="2" id="KW-0285">Flavoprotein</keyword>
<keyword evidence="3" id="KW-0274">FAD</keyword>
<dbReference type="PRINTS" id="PR00419">
    <property type="entry name" value="ADXRDTASE"/>
</dbReference>
<dbReference type="InterPro" id="IPR036188">
    <property type="entry name" value="FAD/NAD-bd_sf"/>
</dbReference>
<accession>A0A5E4WV18</accession>
<dbReference type="Proteomes" id="UP000333828">
    <property type="component" value="Unassembled WGS sequence"/>
</dbReference>
<dbReference type="RefSeq" id="WP_150685146.1">
    <property type="nucleotide sequence ID" value="NZ_CABPSI010000004.1"/>
</dbReference>
<dbReference type="InterPro" id="IPR055178">
    <property type="entry name" value="RsdA/BaiN/AoA(So)-like_dom"/>
</dbReference>
<dbReference type="AlphaFoldDB" id="A0A5E4WV18"/>
<organism evidence="7 8">
    <name type="scientific">Pandoraea iniqua</name>
    <dbReference type="NCBI Taxonomy" id="2508288"/>
    <lineage>
        <taxon>Bacteria</taxon>
        <taxon>Pseudomonadati</taxon>
        <taxon>Pseudomonadota</taxon>
        <taxon>Betaproteobacteria</taxon>
        <taxon>Burkholderiales</taxon>
        <taxon>Burkholderiaceae</taxon>
        <taxon>Pandoraea</taxon>
    </lineage>
</organism>
<evidence type="ECO:0000256" key="1">
    <source>
        <dbReference type="ARBA" id="ARBA00001974"/>
    </source>
</evidence>
<evidence type="ECO:0000256" key="4">
    <source>
        <dbReference type="SAM" id="MobiDB-lite"/>
    </source>
</evidence>
<dbReference type="Gene3D" id="2.40.30.10">
    <property type="entry name" value="Translation factors"/>
    <property type="match status" value="1"/>
</dbReference>
<dbReference type="SUPFAM" id="SSF51905">
    <property type="entry name" value="FAD/NAD(P)-binding domain"/>
    <property type="match status" value="1"/>
</dbReference>
<dbReference type="Gene3D" id="3.50.50.60">
    <property type="entry name" value="FAD/NAD(P)-binding domain"/>
    <property type="match status" value="1"/>
</dbReference>
<dbReference type="InterPro" id="IPR004792">
    <property type="entry name" value="BaiN-like"/>
</dbReference>
<feature type="region of interest" description="Disordered" evidence="4">
    <location>
        <begin position="1"/>
        <end position="26"/>
    </location>
</feature>
<dbReference type="EMBL" id="CABPSI010000004">
    <property type="protein sequence ID" value="VVE28657.1"/>
    <property type="molecule type" value="Genomic_DNA"/>
</dbReference>
<dbReference type="InterPro" id="IPR023166">
    <property type="entry name" value="BaiN-like_dom_sf"/>
</dbReference>
<feature type="domain" description="RsdA/BaiN/AoA(So)-like insert" evidence="6">
    <location>
        <begin position="242"/>
        <end position="397"/>
    </location>
</feature>
<dbReference type="Pfam" id="PF03486">
    <property type="entry name" value="HI0933_like"/>
    <property type="match status" value="1"/>
</dbReference>
<dbReference type="SUPFAM" id="SSF160996">
    <property type="entry name" value="HI0933 insert domain-like"/>
    <property type="match status" value="1"/>
</dbReference>
<dbReference type="PANTHER" id="PTHR42887">
    <property type="entry name" value="OS12G0638800 PROTEIN"/>
    <property type="match status" value="1"/>
</dbReference>
<dbReference type="NCBIfam" id="TIGR00275">
    <property type="entry name" value="aminoacetone oxidase family FAD-binding enzyme"/>
    <property type="match status" value="1"/>
</dbReference>
<proteinExistence type="predicted"/>
<dbReference type="InterPro" id="IPR022460">
    <property type="entry name" value="Flavoprotein_PP4765"/>
</dbReference>
<protein>
    <submittedName>
        <fullName evidence="7">NAD(FAD)-utilizing dehydrogenase</fullName>
    </submittedName>
</protein>
<dbReference type="InterPro" id="IPR057661">
    <property type="entry name" value="RsdA/BaiN/AoA(So)_Rossmann"/>
</dbReference>
<name>A0A5E4WV18_9BURK</name>
<comment type="cofactor">
    <cofactor evidence="1">
        <name>FAD</name>
        <dbReference type="ChEBI" id="CHEBI:57692"/>
    </cofactor>
</comment>
<feature type="domain" description="RsdA/BaiN/AoA(So)-like Rossmann fold-like" evidence="5">
    <location>
        <begin position="38"/>
        <end position="451"/>
    </location>
</feature>
<evidence type="ECO:0000259" key="5">
    <source>
        <dbReference type="Pfam" id="PF03486"/>
    </source>
</evidence>
<dbReference type="NCBIfam" id="TIGR03862">
    <property type="entry name" value="flavo_PP4765"/>
    <property type="match status" value="1"/>
</dbReference>
<dbReference type="PANTHER" id="PTHR42887:SF1">
    <property type="entry name" value="BLR3961 PROTEIN"/>
    <property type="match status" value="1"/>
</dbReference>
<dbReference type="Pfam" id="PF22780">
    <property type="entry name" value="HI0933_like_1st"/>
    <property type="match status" value="1"/>
</dbReference>
<dbReference type="Gene3D" id="1.10.8.260">
    <property type="entry name" value="HI0933 insert domain-like"/>
    <property type="match status" value="1"/>
</dbReference>